<sequence>MDNLSGSSILAVAGIWSIVFIGYYVWYLWSLSRLFPKIGLPSWAGWVPLWNQWQLIQRGGLPGWLVLLGLIPFLGIVVLVVMIIAINRINSEHGKGAGFTVLGIVLPPLWAMLLANHIGDAAYASPGARPAQPVASGIPGFGPPADQHGGGWQGLPPVPPQAIQPQQPAQPQHVVPQQPPHQSAPGFAPQPAQYQQPVQPQQPQFVQPPQPVQPVAQPQQPAQPLTPQQQLWAEPARQQVPPAPPAAAPPAPGQSFGFSNTTEGAFERLAAEEAQRTGASPLGAAEAQRPFSWPSADIAENADFDSRSPVVLPDPQQAPAPAAAPAPANAPEPVHAPAPAAAAAPPVPPVAAQSAAPTADPAPAAPAPAAPAATAAPAAPIPNPAAELSDDDAPSIFDTGSARQSRTAPRTSEHDAAEAAGLVAGAAGAGAAVAGAALAGAAAAQASNDAAPETAPPAHDEEFDRTVVVVRRTRWGLELPDGDVLELLGDDVVLGRKPDAPEGSTALQIVDPTRTMSKTHARLRREGETWTIEDLQSTNGVAIIDDLGQASQIDAGLPVPATDRLVIGTLEVKLQPIT</sequence>
<evidence type="ECO:0000259" key="4">
    <source>
        <dbReference type="PROSITE" id="PS50006"/>
    </source>
</evidence>
<dbReference type="PROSITE" id="PS50006">
    <property type="entry name" value="FHA_DOMAIN"/>
    <property type="match status" value="1"/>
</dbReference>
<dbReference type="Gene3D" id="2.60.200.20">
    <property type="match status" value="1"/>
</dbReference>
<dbReference type="Pfam" id="PF00498">
    <property type="entry name" value="FHA"/>
    <property type="match status" value="1"/>
</dbReference>
<feature type="domain" description="FHA" evidence="4">
    <location>
        <begin position="492"/>
        <end position="543"/>
    </location>
</feature>
<reference evidence="5 6" key="1">
    <citation type="submission" date="2022-04" db="EMBL/GenBank/DDBJ databases">
        <title>Leucobacter sp. isolated from rhizosphere of onion.</title>
        <authorList>
            <person name="Won M."/>
            <person name="Lee C.-M."/>
            <person name="Woen H.-Y."/>
            <person name="Kwon S.-W."/>
        </authorList>
    </citation>
    <scope>NUCLEOTIDE SEQUENCE [LARGE SCALE GENOMIC DNA]</scope>
    <source>
        <strain evidence="5 6">H25R-14</strain>
    </source>
</reference>
<feature type="compositionally biased region" description="Pro residues" evidence="2">
    <location>
        <begin position="241"/>
        <end position="252"/>
    </location>
</feature>
<feature type="compositionally biased region" description="Low complexity" evidence="2">
    <location>
        <begin position="163"/>
        <end position="205"/>
    </location>
</feature>
<keyword evidence="1" id="KW-0597">Phosphoprotein</keyword>
<evidence type="ECO:0000256" key="3">
    <source>
        <dbReference type="SAM" id="Phobius"/>
    </source>
</evidence>
<evidence type="ECO:0000313" key="6">
    <source>
        <dbReference type="Proteomes" id="UP000831775"/>
    </source>
</evidence>
<dbReference type="InterPro" id="IPR000253">
    <property type="entry name" value="FHA_dom"/>
</dbReference>
<dbReference type="SUPFAM" id="SSF49879">
    <property type="entry name" value="SMAD/FHA domain"/>
    <property type="match status" value="1"/>
</dbReference>
<dbReference type="CDD" id="cd00060">
    <property type="entry name" value="FHA"/>
    <property type="match status" value="1"/>
</dbReference>
<evidence type="ECO:0000313" key="5">
    <source>
        <dbReference type="EMBL" id="UOQ59901.1"/>
    </source>
</evidence>
<feature type="compositionally biased region" description="Low complexity" evidence="2">
    <location>
        <begin position="337"/>
        <end position="362"/>
    </location>
</feature>
<dbReference type="Pfam" id="PF18936">
    <property type="entry name" value="DUF5684"/>
    <property type="match status" value="1"/>
</dbReference>
<dbReference type="RefSeq" id="WP_244685154.1">
    <property type="nucleotide sequence ID" value="NZ_CP095043.1"/>
</dbReference>
<accession>A0ABY4FUB6</accession>
<feature type="transmembrane region" description="Helical" evidence="3">
    <location>
        <begin position="9"/>
        <end position="29"/>
    </location>
</feature>
<keyword evidence="3" id="KW-0472">Membrane</keyword>
<keyword evidence="3" id="KW-1133">Transmembrane helix</keyword>
<dbReference type="Proteomes" id="UP000831775">
    <property type="component" value="Chromosome"/>
</dbReference>
<keyword evidence="3" id="KW-0812">Transmembrane</keyword>
<evidence type="ECO:0000256" key="1">
    <source>
        <dbReference type="ARBA" id="ARBA00022553"/>
    </source>
</evidence>
<feature type="compositionally biased region" description="Basic and acidic residues" evidence="2">
    <location>
        <begin position="265"/>
        <end position="275"/>
    </location>
</feature>
<feature type="transmembrane region" description="Helical" evidence="3">
    <location>
        <begin position="97"/>
        <end position="115"/>
    </location>
</feature>
<dbReference type="EMBL" id="CP095043">
    <property type="protein sequence ID" value="UOQ59901.1"/>
    <property type="molecule type" value="Genomic_DNA"/>
</dbReference>
<evidence type="ECO:0000256" key="2">
    <source>
        <dbReference type="SAM" id="MobiDB-lite"/>
    </source>
</evidence>
<keyword evidence="6" id="KW-1185">Reference proteome</keyword>
<feature type="compositionally biased region" description="Low complexity" evidence="2">
    <location>
        <begin position="213"/>
        <end position="230"/>
    </location>
</feature>
<gene>
    <name evidence="5" type="ORF">MUN76_12740</name>
</gene>
<feature type="compositionally biased region" description="Pro residues" evidence="2">
    <location>
        <begin position="316"/>
        <end position="336"/>
    </location>
</feature>
<proteinExistence type="predicted"/>
<protein>
    <submittedName>
        <fullName evidence="5">DUF5684 domain-containing protein</fullName>
    </submittedName>
</protein>
<feature type="transmembrane region" description="Helical" evidence="3">
    <location>
        <begin position="63"/>
        <end position="85"/>
    </location>
</feature>
<name>A0ABY4FUB6_9MICO</name>
<feature type="region of interest" description="Disordered" evidence="2">
    <location>
        <begin position="132"/>
        <end position="416"/>
    </location>
</feature>
<dbReference type="InterPro" id="IPR043739">
    <property type="entry name" value="DUF5684"/>
</dbReference>
<dbReference type="InterPro" id="IPR008984">
    <property type="entry name" value="SMAD_FHA_dom_sf"/>
</dbReference>
<feature type="compositionally biased region" description="Polar residues" evidence="2">
    <location>
        <begin position="401"/>
        <end position="410"/>
    </location>
</feature>
<organism evidence="5 6">
    <name type="scientific">Leucobacter rhizosphaerae</name>
    <dbReference type="NCBI Taxonomy" id="2932245"/>
    <lineage>
        <taxon>Bacteria</taxon>
        <taxon>Bacillati</taxon>
        <taxon>Actinomycetota</taxon>
        <taxon>Actinomycetes</taxon>
        <taxon>Micrococcales</taxon>
        <taxon>Microbacteriaceae</taxon>
        <taxon>Leucobacter</taxon>
    </lineage>
</organism>